<dbReference type="EMBL" id="VAHF01000013">
    <property type="protein sequence ID" value="TXG47876.1"/>
    <property type="molecule type" value="Genomic_DNA"/>
</dbReference>
<dbReference type="AlphaFoldDB" id="A0A5C7GUU0"/>
<organism evidence="1 2">
    <name type="scientific">Acer yangbiense</name>
    <dbReference type="NCBI Taxonomy" id="1000413"/>
    <lineage>
        <taxon>Eukaryota</taxon>
        <taxon>Viridiplantae</taxon>
        <taxon>Streptophyta</taxon>
        <taxon>Embryophyta</taxon>
        <taxon>Tracheophyta</taxon>
        <taxon>Spermatophyta</taxon>
        <taxon>Magnoliopsida</taxon>
        <taxon>eudicotyledons</taxon>
        <taxon>Gunneridae</taxon>
        <taxon>Pentapetalae</taxon>
        <taxon>rosids</taxon>
        <taxon>malvids</taxon>
        <taxon>Sapindales</taxon>
        <taxon>Sapindaceae</taxon>
        <taxon>Hippocastanoideae</taxon>
        <taxon>Acereae</taxon>
        <taxon>Acer</taxon>
    </lineage>
</organism>
<sequence length="91" mass="10138">MSQYSQSAARVSSIRLGNLVEGFWWDEQSIESLDLKELNQYVESMEVMRKLVALKVDEMEKGSDQSPSDFLAMDSNSLLDASASSEAANIE</sequence>
<reference evidence="2" key="1">
    <citation type="journal article" date="2019" name="Gigascience">
        <title>De novo genome assembly of the endangered Acer yangbiense, a plant species with extremely small populations endemic to Yunnan Province, China.</title>
        <authorList>
            <person name="Yang J."/>
            <person name="Wariss H.M."/>
            <person name="Tao L."/>
            <person name="Zhang R."/>
            <person name="Yun Q."/>
            <person name="Hollingsworth P."/>
            <person name="Dao Z."/>
            <person name="Luo G."/>
            <person name="Guo H."/>
            <person name="Ma Y."/>
            <person name="Sun W."/>
        </authorList>
    </citation>
    <scope>NUCLEOTIDE SEQUENCE [LARGE SCALE GENOMIC DNA]</scope>
    <source>
        <strain evidence="2">cv. Malutang</strain>
    </source>
</reference>
<gene>
    <name evidence="1" type="ORF">EZV62_027170</name>
</gene>
<evidence type="ECO:0000313" key="2">
    <source>
        <dbReference type="Proteomes" id="UP000323000"/>
    </source>
</evidence>
<keyword evidence="2" id="KW-1185">Reference proteome</keyword>
<accession>A0A5C7GUU0</accession>
<name>A0A5C7GUU0_9ROSI</name>
<comment type="caution">
    <text evidence="1">The sequence shown here is derived from an EMBL/GenBank/DDBJ whole genome shotgun (WGS) entry which is preliminary data.</text>
</comment>
<proteinExistence type="predicted"/>
<protein>
    <submittedName>
        <fullName evidence="1">Uncharacterized protein</fullName>
    </submittedName>
</protein>
<evidence type="ECO:0000313" key="1">
    <source>
        <dbReference type="EMBL" id="TXG47876.1"/>
    </source>
</evidence>
<dbReference type="Proteomes" id="UP000323000">
    <property type="component" value="Chromosome 13"/>
</dbReference>